<dbReference type="PATRIC" id="fig|626887.3.peg.1868"/>
<reference evidence="3 4" key="1">
    <citation type="journal article" date="2013" name="Genome Announc.">
        <title>Genome Sequence of the Polycyclic Aromatic Hydrocarbon-Degrading Bacterium Strain Marinobacter nanhaiticus D15-8WT.</title>
        <authorList>
            <person name="Cui Z."/>
            <person name="Gao W."/>
            <person name="Li Q."/>
            <person name="Xu G."/>
            <person name="Zheng L."/>
        </authorList>
    </citation>
    <scope>NUCLEOTIDE SEQUENCE [LARGE SCALE GENOMIC DNA]</scope>
    <source>
        <strain evidence="3 4">D15-8W</strain>
    </source>
</reference>
<protein>
    <submittedName>
        <fullName evidence="3">SelT/SelW/SelH family protein</fullName>
    </submittedName>
</protein>
<evidence type="ECO:0000313" key="4">
    <source>
        <dbReference type="Proteomes" id="UP000013165"/>
    </source>
</evidence>
<dbReference type="AlphaFoldDB" id="N6WVC3"/>
<dbReference type="EMBL" id="APLQ01000011">
    <property type="protein sequence ID" value="ENO15541.1"/>
    <property type="molecule type" value="Genomic_DNA"/>
</dbReference>
<comment type="caution">
    <text evidence="3">The sequence shown here is derived from an EMBL/GenBank/DDBJ whole genome shotgun (WGS) entry which is preliminary data.</text>
</comment>
<dbReference type="InterPro" id="IPR036249">
    <property type="entry name" value="Thioredoxin-like_sf"/>
</dbReference>
<evidence type="ECO:0000256" key="2">
    <source>
        <dbReference type="SAM" id="MobiDB-lite"/>
    </source>
</evidence>
<dbReference type="Pfam" id="PF10262">
    <property type="entry name" value="Rdx"/>
    <property type="match status" value="1"/>
</dbReference>
<dbReference type="InterPro" id="IPR011893">
    <property type="entry name" value="Selenoprotein_Rdx-typ"/>
</dbReference>
<dbReference type="eggNOG" id="COG3526">
    <property type="taxonomic scope" value="Bacteria"/>
</dbReference>
<feature type="region of interest" description="Disordered" evidence="2">
    <location>
        <begin position="86"/>
        <end position="107"/>
    </location>
</feature>
<name>N6WVC3_9GAMM</name>
<keyword evidence="4" id="KW-1185">Reference proteome</keyword>
<dbReference type="STRING" id="626887.J057_09321"/>
<dbReference type="OrthoDB" id="9811366at2"/>
<dbReference type="NCBIfam" id="TIGR02174">
    <property type="entry name" value="CXXU_selWTH"/>
    <property type="match status" value="1"/>
</dbReference>
<dbReference type="HOGENOM" id="CLU_068510_3_1_6"/>
<gene>
    <name evidence="3" type="ORF">J057_09321</name>
</gene>
<dbReference type="Gene3D" id="3.40.30.10">
    <property type="entry name" value="Glutaredoxin"/>
    <property type="match status" value="1"/>
</dbReference>
<dbReference type="RefSeq" id="WP_004579837.1">
    <property type="nucleotide sequence ID" value="NZ_AP028878.1"/>
</dbReference>
<sequence>MASRVEIHYCTQCRWLLRSAWMAQELLTTFEDEIGELTLRPGTGGIFEVHADGRRVWSRKEQGRFPDITELKQVVRDVIAPDRSLGHIDRASRSENSGGREKKDRSE</sequence>
<dbReference type="PANTHER" id="PTHR36417">
    <property type="entry name" value="SELENOPROTEIN DOMAIN PROTEIN (AFU_ORTHOLOGUE AFUA_1G05220)"/>
    <property type="match status" value="1"/>
</dbReference>
<dbReference type="SUPFAM" id="SSF52833">
    <property type="entry name" value="Thioredoxin-like"/>
    <property type="match status" value="1"/>
</dbReference>
<dbReference type="PANTHER" id="PTHR36417:SF2">
    <property type="entry name" value="SELENOPROTEIN DOMAIN PROTEIN (AFU_ORTHOLOGUE AFUA_1G05220)"/>
    <property type="match status" value="1"/>
</dbReference>
<evidence type="ECO:0000256" key="1">
    <source>
        <dbReference type="ARBA" id="ARBA00023284"/>
    </source>
</evidence>
<organism evidence="3 4">
    <name type="scientific">Marinobacter nanhaiticus D15-8W</name>
    <dbReference type="NCBI Taxonomy" id="626887"/>
    <lineage>
        <taxon>Bacteria</taxon>
        <taxon>Pseudomonadati</taxon>
        <taxon>Pseudomonadota</taxon>
        <taxon>Gammaproteobacteria</taxon>
        <taxon>Pseudomonadales</taxon>
        <taxon>Marinobacteraceae</taxon>
        <taxon>Marinobacter</taxon>
    </lineage>
</organism>
<accession>N6WVC3</accession>
<proteinExistence type="predicted"/>
<evidence type="ECO:0000313" key="3">
    <source>
        <dbReference type="EMBL" id="ENO15541.1"/>
    </source>
</evidence>
<dbReference type="Proteomes" id="UP000013165">
    <property type="component" value="Unassembled WGS sequence"/>
</dbReference>
<keyword evidence="1" id="KW-0676">Redox-active center</keyword>